<dbReference type="Proteomes" id="UP000430146">
    <property type="component" value="Unassembled WGS sequence"/>
</dbReference>
<name>A0A5S9QY44_MYCVN</name>
<sequence>MGCSQLATKSIYAQACSDAVRTRIWIIGLGPLALLLGNRLTSLTRSLRVSNERFMAATGWCPRFPSVREGYLAMAETPVSKD</sequence>
<proteinExistence type="predicted"/>
<keyword evidence="2" id="KW-1185">Reference proteome</keyword>
<evidence type="ECO:0000313" key="2">
    <source>
        <dbReference type="Proteomes" id="UP000430146"/>
    </source>
</evidence>
<reference evidence="1 2" key="1">
    <citation type="submission" date="2019-11" db="EMBL/GenBank/DDBJ databases">
        <authorList>
            <person name="Holert J."/>
        </authorList>
    </citation>
    <scope>NUCLEOTIDE SEQUENCE [LARGE SCALE GENOMIC DNA]</scope>
    <source>
        <strain evidence="1">BC8_1</strain>
    </source>
</reference>
<gene>
    <name evidence="1" type="ORF">AELLOGFF_00935</name>
</gene>
<dbReference type="EMBL" id="CACSIP010000023">
    <property type="protein sequence ID" value="CAA0124299.1"/>
    <property type="molecule type" value="Genomic_DNA"/>
</dbReference>
<evidence type="ECO:0000313" key="1">
    <source>
        <dbReference type="EMBL" id="CAA0124299.1"/>
    </source>
</evidence>
<dbReference type="Gene3D" id="3.40.50.720">
    <property type="entry name" value="NAD(P)-binding Rossmann-like Domain"/>
    <property type="match status" value="1"/>
</dbReference>
<dbReference type="AlphaFoldDB" id="A0A5S9QY44"/>
<organism evidence="1 2">
    <name type="scientific">Mycolicibacterium vanbaalenii</name>
    <name type="common">Mycobacterium vanbaalenii</name>
    <dbReference type="NCBI Taxonomy" id="110539"/>
    <lineage>
        <taxon>Bacteria</taxon>
        <taxon>Bacillati</taxon>
        <taxon>Actinomycetota</taxon>
        <taxon>Actinomycetes</taxon>
        <taxon>Mycobacteriales</taxon>
        <taxon>Mycobacteriaceae</taxon>
        <taxon>Mycolicibacterium</taxon>
    </lineage>
</organism>
<accession>A0A5S9QY44</accession>
<protein>
    <submittedName>
        <fullName evidence="1">Uncharacterized protein</fullName>
    </submittedName>
</protein>